<evidence type="ECO:0000256" key="4">
    <source>
        <dbReference type="ARBA" id="ARBA00022825"/>
    </source>
</evidence>
<feature type="active site" description="Charge relay system" evidence="5">
    <location>
        <position position="360"/>
    </location>
</feature>
<feature type="active site" description="Charge relay system" evidence="5">
    <location>
        <position position="124"/>
    </location>
</feature>
<keyword evidence="3 5" id="KW-0378">Hydrolase</keyword>
<dbReference type="InterPro" id="IPR000209">
    <property type="entry name" value="Peptidase_S8/S53_dom"/>
</dbReference>
<evidence type="ECO:0000259" key="7">
    <source>
        <dbReference type="Pfam" id="PF00656"/>
    </source>
</evidence>
<dbReference type="Proteomes" id="UP000245762">
    <property type="component" value="Unassembled WGS sequence"/>
</dbReference>
<keyword evidence="4 5" id="KW-0720">Serine protease</keyword>
<organism evidence="8 9">
    <name type="scientific">Flagellimonas aquimarina</name>
    <dbReference type="NCBI Taxonomy" id="2201895"/>
    <lineage>
        <taxon>Bacteria</taxon>
        <taxon>Pseudomonadati</taxon>
        <taxon>Bacteroidota</taxon>
        <taxon>Flavobacteriia</taxon>
        <taxon>Flavobacteriales</taxon>
        <taxon>Flavobacteriaceae</taxon>
        <taxon>Flagellimonas</taxon>
    </lineage>
</organism>
<evidence type="ECO:0000256" key="2">
    <source>
        <dbReference type="ARBA" id="ARBA00022670"/>
    </source>
</evidence>
<dbReference type="PROSITE" id="PS51892">
    <property type="entry name" value="SUBTILASE"/>
    <property type="match status" value="1"/>
</dbReference>
<dbReference type="PANTHER" id="PTHR43806">
    <property type="entry name" value="PEPTIDASE S8"/>
    <property type="match status" value="1"/>
</dbReference>
<dbReference type="EMBL" id="QGEG01000002">
    <property type="protein sequence ID" value="PWL38905.1"/>
    <property type="molecule type" value="Genomic_DNA"/>
</dbReference>
<dbReference type="SUPFAM" id="SSF52129">
    <property type="entry name" value="Caspase-like"/>
    <property type="match status" value="1"/>
</dbReference>
<keyword evidence="2 5" id="KW-0645">Protease</keyword>
<dbReference type="InterPro" id="IPR015500">
    <property type="entry name" value="Peptidase_S8_subtilisin-rel"/>
</dbReference>
<dbReference type="PRINTS" id="PR00723">
    <property type="entry name" value="SUBTILISIN"/>
</dbReference>
<evidence type="ECO:0000313" key="8">
    <source>
        <dbReference type="EMBL" id="PWL38905.1"/>
    </source>
</evidence>
<evidence type="ECO:0000256" key="3">
    <source>
        <dbReference type="ARBA" id="ARBA00022801"/>
    </source>
</evidence>
<protein>
    <submittedName>
        <fullName evidence="8">Uncharacterized protein</fullName>
    </submittedName>
</protein>
<dbReference type="GO" id="GO:0004252">
    <property type="term" value="F:serine-type endopeptidase activity"/>
    <property type="evidence" value="ECO:0007669"/>
    <property type="project" value="UniProtKB-UniRule"/>
</dbReference>
<dbReference type="PANTHER" id="PTHR43806:SF11">
    <property type="entry name" value="CEREVISIN-RELATED"/>
    <property type="match status" value="1"/>
</dbReference>
<reference evidence="8 9" key="1">
    <citation type="submission" date="2018-05" db="EMBL/GenBank/DDBJ databases">
        <title>Complete genome sequence of Flagellimonas aquimarina ECD12 isolated from seaweed Ecklonia cava.</title>
        <authorList>
            <person name="Choi S."/>
            <person name="Seong C."/>
        </authorList>
    </citation>
    <scope>NUCLEOTIDE SEQUENCE [LARGE SCALE GENOMIC DNA]</scope>
    <source>
        <strain evidence="8 9">ECD12</strain>
    </source>
</reference>
<dbReference type="RefSeq" id="WP_109663205.1">
    <property type="nucleotide sequence ID" value="NZ_QGEG01000002.1"/>
</dbReference>
<dbReference type="Pfam" id="PF00082">
    <property type="entry name" value="Peptidase_S8"/>
    <property type="match status" value="1"/>
</dbReference>
<dbReference type="AlphaFoldDB" id="A0A316L1P1"/>
<dbReference type="InterPro" id="IPR050131">
    <property type="entry name" value="Peptidase_S8_subtilisin-like"/>
</dbReference>
<dbReference type="Pfam" id="PF00656">
    <property type="entry name" value="Peptidase_C14"/>
    <property type="match status" value="1"/>
</dbReference>
<evidence type="ECO:0000313" key="9">
    <source>
        <dbReference type="Proteomes" id="UP000245762"/>
    </source>
</evidence>
<dbReference type="InterPro" id="IPR029030">
    <property type="entry name" value="Caspase-like_dom_sf"/>
</dbReference>
<evidence type="ECO:0000259" key="6">
    <source>
        <dbReference type="Pfam" id="PF00082"/>
    </source>
</evidence>
<dbReference type="Gene3D" id="3.40.50.1460">
    <property type="match status" value="1"/>
</dbReference>
<accession>A0A316L1P1</accession>
<evidence type="ECO:0000256" key="1">
    <source>
        <dbReference type="ARBA" id="ARBA00011073"/>
    </source>
</evidence>
<keyword evidence="9" id="KW-1185">Reference proteome</keyword>
<evidence type="ECO:0000256" key="5">
    <source>
        <dbReference type="PROSITE-ProRule" id="PRU01240"/>
    </source>
</evidence>
<comment type="caution">
    <text evidence="8">The sequence shown here is derived from an EMBL/GenBank/DDBJ whole genome shotgun (WGS) entry which is preliminary data.</text>
</comment>
<feature type="domain" description="Peptidase S8/S53" evidence="6">
    <location>
        <begin position="117"/>
        <end position="421"/>
    </location>
</feature>
<dbReference type="InterPro" id="IPR036852">
    <property type="entry name" value="Peptidase_S8/S53_dom_sf"/>
</dbReference>
<dbReference type="InterPro" id="IPR011600">
    <property type="entry name" value="Pept_C14_caspase"/>
</dbReference>
<dbReference type="Gene3D" id="3.40.50.200">
    <property type="entry name" value="Peptidase S8/S53 domain"/>
    <property type="match status" value="1"/>
</dbReference>
<feature type="active site" description="Charge relay system" evidence="5">
    <location>
        <position position="167"/>
    </location>
</feature>
<dbReference type="CDD" id="cd00306">
    <property type="entry name" value="Peptidases_S8_S53"/>
    <property type="match status" value="1"/>
</dbReference>
<proteinExistence type="inferred from homology"/>
<dbReference type="OrthoDB" id="9798386at2"/>
<dbReference type="InterPro" id="IPR023828">
    <property type="entry name" value="Peptidase_S8_Ser-AS"/>
</dbReference>
<sequence>MKKFNLIIDKPKLHTKSDPFSPSEELQKDGLNAWDEAHNYRNQNKLDYYVEPEIDEELFETEFQEKPILKSDKPQYLDTWPLPPEITDKFVWHLHDQYSELAIAHEKVKQKIQKEKYIKIAHIDTGYQPGHDALPEHLDEGISFVKGEIGKSAIDTTNDTFAEQDGHGTATMSILAGKTITFSSNGHQYKGYFGGIPFAEIIPIRISDTVALIRSQNFVKAIEYAIQRECDVISMSMAGAPTKEWAKAVNKAYNAGITLVTAAGNSWNKGGKRLLPKKVLYPARWERVIAATGATSNHKPYVFDAQLSKKSEGGETMQGNFGPKRAMKSAIAAYTPNTPWPTMNEAEKEIYYRFDGGGTSTATPQVAAAAALWLSYYKDEIESSIKSPNEKWKKVEAVKHALFESADKTTYDEWARYYGKGILKANKALGVFPDFDKLKKAKKAKTSLNGILDLLGIMLRLKNDELSDEEITKNEMFSTEILQLLHTIPELHEYLDINDEDEKNDNVFWSESDKQEIVKIVLKSDYTSDALKQYLMSKSEFNTSKMNLDNAFALLIGVGADLPVTIKDAQALAKILSNPTKAAYNEENIQLLTGSGANRIKVLEALEKLAEKTSQIQDATVIIYYSGHGGIYADEIDNTIKENYYMLTNGFDKNNRAETMVSGTEFSEAVDNISAQKLLVMLDCCHAAGMLQPGQPLLKLKSPDNGLVNSNIELLKKLNSGEGKVFITSCDDDEQSVILPGSKNSLFTEVIIEALEGKASRGYEYVNVIDILSHVFKQVPERVDRFNHKQRPIINKIEFLSPDYFVCKSAEFIDDGNEILVKSELEFEQIKTFIEKYNIENSHSTINVENITESTTGNKDKNCKELVTEVESLIFKAETFKAIKKFHELTQVCYTDYIKDARFIAFKYNSLYKDKMSGILEEGFYQRELLKITKDLEYRLSLCD</sequence>
<dbReference type="PROSITE" id="PS00138">
    <property type="entry name" value="SUBTILASE_SER"/>
    <property type="match status" value="1"/>
</dbReference>
<feature type="domain" description="Peptidase C14 caspase" evidence="7">
    <location>
        <begin position="552"/>
        <end position="795"/>
    </location>
</feature>
<dbReference type="GO" id="GO:0006508">
    <property type="term" value="P:proteolysis"/>
    <property type="evidence" value="ECO:0007669"/>
    <property type="project" value="UniProtKB-KW"/>
</dbReference>
<name>A0A316L1P1_9FLAO</name>
<dbReference type="SUPFAM" id="SSF52743">
    <property type="entry name" value="Subtilisin-like"/>
    <property type="match status" value="1"/>
</dbReference>
<comment type="similarity">
    <text evidence="1 5">Belongs to the peptidase S8 family.</text>
</comment>
<dbReference type="GO" id="GO:0004197">
    <property type="term" value="F:cysteine-type endopeptidase activity"/>
    <property type="evidence" value="ECO:0007669"/>
    <property type="project" value="InterPro"/>
</dbReference>
<gene>
    <name evidence="8" type="ORF">DKG77_11770</name>
</gene>